<keyword evidence="2" id="KW-1185">Reference proteome</keyword>
<dbReference type="AlphaFoldDB" id="A0A392W447"/>
<sequence>MHASMLYFSDSWIARVWYASAMKWCFGYLSSRVSRK</sequence>
<organism evidence="1 2">
    <name type="scientific">Trifolium medium</name>
    <dbReference type="NCBI Taxonomy" id="97028"/>
    <lineage>
        <taxon>Eukaryota</taxon>
        <taxon>Viridiplantae</taxon>
        <taxon>Streptophyta</taxon>
        <taxon>Embryophyta</taxon>
        <taxon>Tracheophyta</taxon>
        <taxon>Spermatophyta</taxon>
        <taxon>Magnoliopsida</taxon>
        <taxon>eudicotyledons</taxon>
        <taxon>Gunneridae</taxon>
        <taxon>Pentapetalae</taxon>
        <taxon>rosids</taxon>
        <taxon>fabids</taxon>
        <taxon>Fabales</taxon>
        <taxon>Fabaceae</taxon>
        <taxon>Papilionoideae</taxon>
        <taxon>50 kb inversion clade</taxon>
        <taxon>NPAAA clade</taxon>
        <taxon>Hologalegina</taxon>
        <taxon>IRL clade</taxon>
        <taxon>Trifolieae</taxon>
        <taxon>Trifolium</taxon>
    </lineage>
</organism>
<evidence type="ECO:0000313" key="2">
    <source>
        <dbReference type="Proteomes" id="UP000265520"/>
    </source>
</evidence>
<feature type="non-terminal residue" evidence="1">
    <location>
        <position position="36"/>
    </location>
</feature>
<evidence type="ECO:0000313" key="1">
    <source>
        <dbReference type="EMBL" id="MCI95087.1"/>
    </source>
</evidence>
<name>A0A392W447_9FABA</name>
<dbReference type="Proteomes" id="UP000265520">
    <property type="component" value="Unassembled WGS sequence"/>
</dbReference>
<dbReference type="EMBL" id="LXQA011375478">
    <property type="protein sequence ID" value="MCI95087.1"/>
    <property type="molecule type" value="Genomic_DNA"/>
</dbReference>
<reference evidence="1 2" key="1">
    <citation type="journal article" date="2018" name="Front. Plant Sci.">
        <title>Red Clover (Trifolium pratense) and Zigzag Clover (T. medium) - A Picture of Genomic Similarities and Differences.</title>
        <authorList>
            <person name="Dluhosova J."/>
            <person name="Istvanek J."/>
            <person name="Nedelnik J."/>
            <person name="Repkova J."/>
        </authorList>
    </citation>
    <scope>NUCLEOTIDE SEQUENCE [LARGE SCALE GENOMIC DNA]</scope>
    <source>
        <strain evidence="2">cv. 10/8</strain>
        <tissue evidence="1">Leaf</tissue>
    </source>
</reference>
<protein>
    <submittedName>
        <fullName evidence="1">Uncharacterized protein</fullName>
    </submittedName>
</protein>
<comment type="caution">
    <text evidence="1">The sequence shown here is derived from an EMBL/GenBank/DDBJ whole genome shotgun (WGS) entry which is preliminary data.</text>
</comment>
<proteinExistence type="predicted"/>
<accession>A0A392W447</accession>